<dbReference type="Gene3D" id="2.40.50.100">
    <property type="match status" value="1"/>
</dbReference>
<dbReference type="InterPro" id="IPR058792">
    <property type="entry name" value="Beta-barrel_RND_2"/>
</dbReference>
<dbReference type="GO" id="GO:0030313">
    <property type="term" value="C:cell envelope"/>
    <property type="evidence" value="ECO:0007669"/>
    <property type="project" value="TreeGrafter"/>
</dbReference>
<proteinExistence type="inferred from homology"/>
<dbReference type="GO" id="GO:0060003">
    <property type="term" value="P:copper ion export"/>
    <property type="evidence" value="ECO:0007669"/>
    <property type="project" value="TreeGrafter"/>
</dbReference>
<sequence length="374" mass="42038">MKQKVKKIGYLLALAIIFSCKENTSEKEIIVNDGLIKVTKQQFESAKMIISTPTEQDFDVVVKTSGRIDVPPQNRSKITTFIGGYVKKTQLLVGDKVMKGQALITLSSTEYLDIQKEFLEISEQIQYLKSEYDRQKTLFDEKITSQKNYLKAESDYKKAKGMYQSLKAKLTMLHINPQQVQNGKLTSEITIYAPISGDVTIVNANVGQFVAPSDVMIEIINNNDLHVELNVFEKDILKIKANQAIWFQVPEASKEFFKGSVHLIGKSIEGPDRTINVHGHLDDKLKQKLLTGMFVEAQIVVDAQKGLAVAKEAVINENNKNYVLLLKNSKTNYEFQKVSVQIGAKNDKYIEIIPNALLSKSSKILTTGVFDVIE</sequence>
<feature type="domain" description="CzcB-like barrel-sandwich hybrid" evidence="5">
    <location>
        <begin position="77"/>
        <end position="217"/>
    </location>
</feature>
<dbReference type="Gene3D" id="1.10.287.470">
    <property type="entry name" value="Helix hairpin bin"/>
    <property type="match status" value="1"/>
</dbReference>
<dbReference type="Pfam" id="PF25954">
    <property type="entry name" value="Beta-barrel_RND_2"/>
    <property type="match status" value="1"/>
</dbReference>
<evidence type="ECO:0000256" key="2">
    <source>
        <dbReference type="ARBA" id="ARBA00022448"/>
    </source>
</evidence>
<dbReference type="PANTHER" id="PTHR30097">
    <property type="entry name" value="CATION EFFLUX SYSTEM PROTEIN CUSB"/>
    <property type="match status" value="1"/>
</dbReference>
<dbReference type="Gene3D" id="2.40.420.20">
    <property type="match status" value="1"/>
</dbReference>
<dbReference type="GO" id="GO:0016020">
    <property type="term" value="C:membrane"/>
    <property type="evidence" value="ECO:0007669"/>
    <property type="project" value="InterPro"/>
</dbReference>
<dbReference type="NCBIfam" id="TIGR01730">
    <property type="entry name" value="RND_mfp"/>
    <property type="match status" value="1"/>
</dbReference>
<comment type="caution">
    <text evidence="6">The sequence shown here is derived from an EMBL/GenBank/DDBJ whole genome shotgun (WGS) entry which is preliminary data.</text>
</comment>
<dbReference type="OrthoDB" id="9814657at2"/>
<organism evidence="6 7">
    <name type="scientific">Flavobacterium branchiophilum</name>
    <dbReference type="NCBI Taxonomy" id="55197"/>
    <lineage>
        <taxon>Bacteria</taxon>
        <taxon>Pseudomonadati</taxon>
        <taxon>Bacteroidota</taxon>
        <taxon>Flavobacteriia</taxon>
        <taxon>Flavobacteriales</taxon>
        <taxon>Flavobacteriaceae</taxon>
        <taxon>Flavobacterium</taxon>
    </lineage>
</organism>
<dbReference type="Proteomes" id="UP000220828">
    <property type="component" value="Unassembled WGS sequence"/>
</dbReference>
<dbReference type="Pfam" id="PF25893">
    <property type="entry name" value="HH_CzcB"/>
    <property type="match status" value="1"/>
</dbReference>
<dbReference type="InterPro" id="IPR058647">
    <property type="entry name" value="BSH_CzcB-like"/>
</dbReference>
<dbReference type="InterPro" id="IPR058648">
    <property type="entry name" value="HH_CzcB-like"/>
</dbReference>
<dbReference type="SUPFAM" id="SSF111369">
    <property type="entry name" value="HlyD-like secretion proteins"/>
    <property type="match status" value="1"/>
</dbReference>
<dbReference type="InterPro" id="IPR051909">
    <property type="entry name" value="MFP_Cation_Efflux"/>
</dbReference>
<name>A0A2H3KND9_9FLAO</name>
<feature type="domain" description="CusB-like beta-barrel" evidence="4">
    <location>
        <begin position="227"/>
        <end position="299"/>
    </location>
</feature>
<gene>
    <name evidence="6" type="ORF">B0A77_05645</name>
</gene>
<evidence type="ECO:0000313" key="7">
    <source>
        <dbReference type="Proteomes" id="UP000220828"/>
    </source>
</evidence>
<comment type="similarity">
    <text evidence="1">Belongs to the membrane fusion protein (MFP) (TC 8.A.1) family.</text>
</comment>
<dbReference type="PROSITE" id="PS51257">
    <property type="entry name" value="PROKAR_LIPOPROTEIN"/>
    <property type="match status" value="1"/>
</dbReference>
<feature type="domain" description="CzcB-like alpha-helical hairpin" evidence="3">
    <location>
        <begin position="113"/>
        <end position="171"/>
    </location>
</feature>
<dbReference type="InterPro" id="IPR006143">
    <property type="entry name" value="RND_pump_MFP"/>
</dbReference>
<dbReference type="EMBL" id="PCMW01000032">
    <property type="protein sequence ID" value="PDS25159.1"/>
    <property type="molecule type" value="Genomic_DNA"/>
</dbReference>
<evidence type="ECO:0000259" key="4">
    <source>
        <dbReference type="Pfam" id="PF25954"/>
    </source>
</evidence>
<dbReference type="GO" id="GO:0022857">
    <property type="term" value="F:transmembrane transporter activity"/>
    <property type="evidence" value="ECO:0007669"/>
    <property type="project" value="InterPro"/>
</dbReference>
<dbReference type="GO" id="GO:0015679">
    <property type="term" value="P:plasma membrane copper ion transport"/>
    <property type="evidence" value="ECO:0007669"/>
    <property type="project" value="TreeGrafter"/>
</dbReference>
<dbReference type="AlphaFoldDB" id="A0A2H3KND9"/>
<protein>
    <submittedName>
        <fullName evidence="6">Efflux transporter periplasmic adaptor subunit</fullName>
    </submittedName>
</protein>
<evidence type="ECO:0000259" key="5">
    <source>
        <dbReference type="Pfam" id="PF25973"/>
    </source>
</evidence>
<dbReference type="PANTHER" id="PTHR30097:SF4">
    <property type="entry name" value="SLR6042 PROTEIN"/>
    <property type="match status" value="1"/>
</dbReference>
<keyword evidence="2" id="KW-0813">Transport</keyword>
<evidence type="ECO:0000256" key="1">
    <source>
        <dbReference type="ARBA" id="ARBA00009477"/>
    </source>
</evidence>
<accession>A0A2H3KND9</accession>
<evidence type="ECO:0000259" key="3">
    <source>
        <dbReference type="Pfam" id="PF25893"/>
    </source>
</evidence>
<evidence type="ECO:0000313" key="6">
    <source>
        <dbReference type="EMBL" id="PDS25159.1"/>
    </source>
</evidence>
<dbReference type="Pfam" id="PF25973">
    <property type="entry name" value="BSH_CzcB"/>
    <property type="match status" value="1"/>
</dbReference>
<reference evidence="6 7" key="1">
    <citation type="submission" date="2017-09" db="EMBL/GenBank/DDBJ databases">
        <title>Whole genomes of Flavobacteriaceae.</title>
        <authorList>
            <person name="Stine C."/>
            <person name="Li C."/>
            <person name="Tadesse D."/>
        </authorList>
    </citation>
    <scope>NUCLEOTIDE SEQUENCE [LARGE SCALE GENOMIC DNA]</scope>
    <source>
        <strain evidence="6 7">ATCC 35036</strain>
    </source>
</reference>
<dbReference type="Gene3D" id="2.40.30.170">
    <property type="match status" value="1"/>
</dbReference>